<protein>
    <recommendedName>
        <fullName evidence="3">DUF416 family protein</fullName>
    </recommendedName>
</protein>
<evidence type="ECO:0000313" key="1">
    <source>
        <dbReference type="EMBL" id="WQH07074.1"/>
    </source>
</evidence>
<dbReference type="Proteomes" id="UP001326110">
    <property type="component" value="Chromosome"/>
</dbReference>
<evidence type="ECO:0008006" key="3">
    <source>
        <dbReference type="Google" id="ProtNLM"/>
    </source>
</evidence>
<evidence type="ECO:0000313" key="2">
    <source>
        <dbReference type="Proteomes" id="UP001326110"/>
    </source>
</evidence>
<gene>
    <name evidence="1" type="ORF">SR858_12295</name>
</gene>
<reference evidence="1 2" key="1">
    <citation type="submission" date="2023-11" db="EMBL/GenBank/DDBJ databases">
        <title>MicrobeMod: A computational toolkit for identifying prokaryotic methylation and restriction-modification with nanopore sequencing.</title>
        <authorList>
            <person name="Crits-Christoph A."/>
            <person name="Kang S.C."/>
            <person name="Lee H."/>
            <person name="Ostrov N."/>
        </authorList>
    </citation>
    <scope>NUCLEOTIDE SEQUENCE [LARGE SCALE GENOMIC DNA]</scope>
    <source>
        <strain evidence="1 2">ATCC 25935</strain>
    </source>
</reference>
<dbReference type="GeneID" id="43162879"/>
<accession>A0ABZ0Y5E0</accession>
<organism evidence="1 2">
    <name type="scientific">Duganella zoogloeoides</name>
    <dbReference type="NCBI Taxonomy" id="75659"/>
    <lineage>
        <taxon>Bacteria</taxon>
        <taxon>Pseudomonadati</taxon>
        <taxon>Pseudomonadota</taxon>
        <taxon>Betaproteobacteria</taxon>
        <taxon>Burkholderiales</taxon>
        <taxon>Oxalobacteraceae</taxon>
        <taxon>Telluria group</taxon>
        <taxon>Duganella</taxon>
    </lineage>
</organism>
<dbReference type="RefSeq" id="WP_019921087.1">
    <property type="nucleotide sequence ID" value="NZ_CP140152.1"/>
</dbReference>
<keyword evidence="2" id="KW-1185">Reference proteome</keyword>
<name>A0ABZ0Y5E0_9BURK</name>
<sequence length="175" mass="19932">MAGIDTSAIPDIYALSFFINDNGDDPRYPVLQLGYNTLKHVADSTAFASSVEEAKWNFAFWLQNELEFIGLPGTEDAQLLEELLRSRNVWYTDEDEEADFDLCMQLGSAITAYFVDACVRIARALHENGVIEQQFSRPIPIVVHELEYYEKITVQTRSANPLGLAKEFEDWIARM</sequence>
<proteinExistence type="predicted"/>
<dbReference type="EMBL" id="CP140152">
    <property type="protein sequence ID" value="WQH07074.1"/>
    <property type="molecule type" value="Genomic_DNA"/>
</dbReference>